<gene>
    <name evidence="6" type="ORF">MNB_ARC-1_968</name>
</gene>
<keyword evidence="6" id="KW-0540">Nuclease</keyword>
<dbReference type="CDD" id="cd00056">
    <property type="entry name" value="ENDO3c"/>
    <property type="match status" value="1"/>
</dbReference>
<evidence type="ECO:0000256" key="4">
    <source>
        <dbReference type="ARBA" id="ARBA00023014"/>
    </source>
</evidence>
<evidence type="ECO:0000256" key="1">
    <source>
        <dbReference type="ARBA" id="ARBA00022485"/>
    </source>
</evidence>
<dbReference type="Gene3D" id="1.10.1670.10">
    <property type="entry name" value="Helix-hairpin-Helix base-excision DNA repair enzymes (C-terminal)"/>
    <property type="match status" value="1"/>
</dbReference>
<dbReference type="InterPro" id="IPR023170">
    <property type="entry name" value="HhH_base_excis_C"/>
</dbReference>
<dbReference type="InterPro" id="IPR011257">
    <property type="entry name" value="DNA_glycosylase"/>
</dbReference>
<dbReference type="SUPFAM" id="SSF48150">
    <property type="entry name" value="DNA-glycosylase"/>
    <property type="match status" value="1"/>
</dbReference>
<evidence type="ECO:0000256" key="3">
    <source>
        <dbReference type="ARBA" id="ARBA00023004"/>
    </source>
</evidence>
<dbReference type="EMBL" id="UOYO01000005">
    <property type="protein sequence ID" value="VAY86324.1"/>
    <property type="molecule type" value="Genomic_DNA"/>
</dbReference>
<keyword evidence="4" id="KW-0411">Iron-sulfur</keyword>
<keyword evidence="1" id="KW-0004">4Fe-4S</keyword>
<dbReference type="InterPro" id="IPR003265">
    <property type="entry name" value="HhH-GPD_domain"/>
</dbReference>
<reference evidence="6" key="1">
    <citation type="submission" date="2018-10" db="EMBL/GenBank/DDBJ databases">
        <authorList>
            <person name="Aoki K."/>
        </authorList>
    </citation>
    <scope>NUCLEOTIDE SEQUENCE</scope>
</reference>
<dbReference type="GO" id="GO:0046872">
    <property type="term" value="F:metal ion binding"/>
    <property type="evidence" value="ECO:0007669"/>
    <property type="project" value="UniProtKB-KW"/>
</dbReference>
<dbReference type="SMART" id="SM00478">
    <property type="entry name" value="ENDO3c"/>
    <property type="match status" value="1"/>
</dbReference>
<keyword evidence="2" id="KW-0479">Metal-binding</keyword>
<dbReference type="GO" id="GO:0006284">
    <property type="term" value="P:base-excision repair"/>
    <property type="evidence" value="ECO:0007669"/>
    <property type="project" value="InterPro"/>
</dbReference>
<protein>
    <submittedName>
        <fullName evidence="6">Endonuclease III</fullName>
        <ecNumber evidence="6">4.2.99.18</ecNumber>
    </submittedName>
</protein>
<keyword evidence="6" id="KW-0255">Endonuclease</keyword>
<evidence type="ECO:0000256" key="2">
    <source>
        <dbReference type="ARBA" id="ARBA00022723"/>
    </source>
</evidence>
<sequence>MDYKLDNSFELFYALKKSNLLTENTDEFWWPNSGSFEVIIGAILTQNTKWANVQKALNNLTNKNDLETIVNMDTKELALRIKPSGFYNTKAKYLKNLAKNIYNKYESFELFCENTTRQWLLENRGIGQESADSILCYACKREEMVADAYSHRLLLACGIEFESYEDVKEFLAQGICENIDKIWELYGEEIPLNKIYARFHGKIVNYCANNSHKKTIDISKLQEFLQ</sequence>
<keyword evidence="6" id="KW-0378">Hydrolase</keyword>
<evidence type="ECO:0000313" key="6">
    <source>
        <dbReference type="EMBL" id="VAY86324.1"/>
    </source>
</evidence>
<dbReference type="PANTHER" id="PTHR10359:SF19">
    <property type="entry name" value="DNA REPAIR GLYCOSYLASE MJ1434-RELATED"/>
    <property type="match status" value="1"/>
</dbReference>
<dbReference type="GO" id="GO:0051539">
    <property type="term" value="F:4 iron, 4 sulfur cluster binding"/>
    <property type="evidence" value="ECO:0007669"/>
    <property type="project" value="UniProtKB-KW"/>
</dbReference>
<dbReference type="GO" id="GO:0140078">
    <property type="term" value="F:class I DNA-(apurinic or apyrimidinic site) endonuclease activity"/>
    <property type="evidence" value="ECO:0007669"/>
    <property type="project" value="UniProtKB-EC"/>
</dbReference>
<keyword evidence="3" id="KW-0408">Iron</keyword>
<dbReference type="EC" id="4.2.99.18" evidence="6"/>
<keyword evidence="6" id="KW-0456">Lyase</keyword>
<dbReference type="AlphaFoldDB" id="A0A3B1E471"/>
<dbReference type="Gene3D" id="1.10.340.30">
    <property type="entry name" value="Hypothetical protein, domain 2"/>
    <property type="match status" value="1"/>
</dbReference>
<dbReference type="NCBIfam" id="NF010494">
    <property type="entry name" value="PRK13913.1"/>
    <property type="match status" value="1"/>
</dbReference>
<dbReference type="Pfam" id="PF00730">
    <property type="entry name" value="HhH-GPD"/>
    <property type="match status" value="1"/>
</dbReference>
<dbReference type="PANTHER" id="PTHR10359">
    <property type="entry name" value="A/G-SPECIFIC ADENINE GLYCOSYLASE/ENDONUCLEASE III"/>
    <property type="match status" value="1"/>
</dbReference>
<organism evidence="6">
    <name type="scientific">hydrothermal vent metagenome</name>
    <dbReference type="NCBI Taxonomy" id="652676"/>
    <lineage>
        <taxon>unclassified sequences</taxon>
        <taxon>metagenomes</taxon>
        <taxon>ecological metagenomes</taxon>
    </lineage>
</organism>
<accession>A0A3B1E471</accession>
<name>A0A3B1E471_9ZZZZ</name>
<proteinExistence type="predicted"/>
<feature type="domain" description="HhH-GPD" evidence="5">
    <location>
        <begin position="44"/>
        <end position="189"/>
    </location>
</feature>
<evidence type="ECO:0000259" key="5">
    <source>
        <dbReference type="SMART" id="SM00478"/>
    </source>
</evidence>